<evidence type="ECO:0000313" key="2">
    <source>
        <dbReference type="Proteomes" id="UP001222800"/>
    </source>
</evidence>
<dbReference type="RefSeq" id="WP_277732852.1">
    <property type="nucleotide sequence ID" value="NZ_CP120733.1"/>
</dbReference>
<dbReference type="Proteomes" id="UP001222800">
    <property type="component" value="Chromosome"/>
</dbReference>
<sequence>MLINNPNFNTYNKHIQIIEAAKILNIDITLIKKEVSTKITGLITDNTGKVIPNALVVLFRIEEDQKLIPVKYTLCDEEGRYSFINIPYNNYIIKAKEYY</sequence>
<name>A0ABY8EHA9_9FIRM</name>
<reference evidence="1 2" key="1">
    <citation type="submission" date="2023-03" db="EMBL/GenBank/DDBJ databases">
        <title>Complete genome sequence of Tepidibacter sp. SWIR-1, isolated from a deep-sea hydrothermal vent.</title>
        <authorList>
            <person name="Li X."/>
        </authorList>
    </citation>
    <scope>NUCLEOTIDE SEQUENCE [LARGE SCALE GENOMIC DNA]</scope>
    <source>
        <strain evidence="1 2">SWIR-1</strain>
    </source>
</reference>
<keyword evidence="2" id="KW-1185">Reference proteome</keyword>
<protein>
    <submittedName>
        <fullName evidence="1">Carboxypeptidase-like regulatory domain-containing protein</fullName>
    </submittedName>
</protein>
<dbReference type="Gene3D" id="2.60.40.1120">
    <property type="entry name" value="Carboxypeptidase-like, regulatory domain"/>
    <property type="match status" value="1"/>
</dbReference>
<dbReference type="SUPFAM" id="SSF49464">
    <property type="entry name" value="Carboxypeptidase regulatory domain-like"/>
    <property type="match status" value="1"/>
</dbReference>
<dbReference type="EMBL" id="CP120733">
    <property type="protein sequence ID" value="WFD10887.1"/>
    <property type="molecule type" value="Genomic_DNA"/>
</dbReference>
<organism evidence="1 2">
    <name type="scientific">Tepidibacter hydrothermalis</name>
    <dbReference type="NCBI Taxonomy" id="3036126"/>
    <lineage>
        <taxon>Bacteria</taxon>
        <taxon>Bacillati</taxon>
        <taxon>Bacillota</taxon>
        <taxon>Clostridia</taxon>
        <taxon>Peptostreptococcales</taxon>
        <taxon>Peptostreptococcaceae</taxon>
        <taxon>Tepidibacter</taxon>
    </lineage>
</organism>
<proteinExistence type="predicted"/>
<evidence type="ECO:0000313" key="1">
    <source>
        <dbReference type="EMBL" id="WFD10887.1"/>
    </source>
</evidence>
<accession>A0ABY8EHA9</accession>
<gene>
    <name evidence="1" type="ORF">P4S50_02100</name>
</gene>
<dbReference type="InterPro" id="IPR008969">
    <property type="entry name" value="CarboxyPept-like_regulatory"/>
</dbReference>